<feature type="signal peptide" evidence="3">
    <location>
        <begin position="1"/>
        <end position="24"/>
    </location>
</feature>
<comment type="caution">
    <text evidence="6">The sequence shown here is derived from an EMBL/GenBank/DDBJ whole genome shotgun (WGS) entry which is preliminary data.</text>
</comment>
<feature type="chain" id="PRO_5038908593" evidence="3">
    <location>
        <begin position="25"/>
        <end position="597"/>
    </location>
</feature>
<protein>
    <submittedName>
        <fullName evidence="6">DUF2207 domain-containing protein</fullName>
    </submittedName>
</protein>
<evidence type="ECO:0000313" key="7">
    <source>
        <dbReference type="Proteomes" id="UP000260790"/>
    </source>
</evidence>
<evidence type="ECO:0000256" key="3">
    <source>
        <dbReference type="SAM" id="SignalP"/>
    </source>
</evidence>
<dbReference type="Proteomes" id="UP000260790">
    <property type="component" value="Unassembled WGS sequence"/>
</dbReference>
<gene>
    <name evidence="6" type="ORF">DXD09_01570</name>
</gene>
<feature type="transmembrane region" description="Helical" evidence="2">
    <location>
        <begin position="417"/>
        <end position="439"/>
    </location>
</feature>
<feature type="domain" description="DUF2207" evidence="4">
    <location>
        <begin position="29"/>
        <end position="215"/>
    </location>
</feature>
<evidence type="ECO:0000259" key="5">
    <source>
        <dbReference type="Pfam" id="PF20990"/>
    </source>
</evidence>
<feature type="transmembrane region" description="Helical" evidence="2">
    <location>
        <begin position="445"/>
        <end position="466"/>
    </location>
</feature>
<feature type="domain" description="Predicted membrane protein YciQ-like C-terminal" evidence="5">
    <location>
        <begin position="292"/>
        <end position="528"/>
    </location>
</feature>
<dbReference type="Pfam" id="PF20990">
    <property type="entry name" value="DUF2207_C"/>
    <property type="match status" value="1"/>
</dbReference>
<keyword evidence="2" id="KW-0812">Transmembrane</keyword>
<feature type="coiled-coil region" evidence="1">
    <location>
        <begin position="228"/>
        <end position="255"/>
    </location>
</feature>
<dbReference type="RefSeq" id="WP_117642241.1">
    <property type="nucleotide sequence ID" value="NZ_QSQR01000001.1"/>
</dbReference>
<keyword evidence="3" id="KW-0732">Signal</keyword>
<reference evidence="6 7" key="1">
    <citation type="submission" date="2018-08" db="EMBL/GenBank/DDBJ databases">
        <title>A genome reference for cultivated species of the human gut microbiota.</title>
        <authorList>
            <person name="Zou Y."/>
            <person name="Xue W."/>
            <person name="Luo G."/>
        </authorList>
    </citation>
    <scope>NUCLEOTIDE SEQUENCE [LARGE SCALE GENOMIC DNA]</scope>
    <source>
        <strain evidence="6 7">TF10-9AT</strain>
    </source>
</reference>
<dbReference type="InterPro" id="IPR018702">
    <property type="entry name" value="DUF2207"/>
</dbReference>
<name>A0A8B2Z9J4_9LACO</name>
<sequence length="597" mass="67397">MKKLRLIFFSMICFWMLGFASAKADDDYEITKYEVNVDILDNGDARVRQDVAYDFDGDFHGVYYNQDMMGIKGIRDVSAQVTQNGKTIELEEGNSGADNTYGIVENNAQNFKLKLYHKISDDKAVFTYGYTLKQMVTCYNDTAELNWKVIGTGWDHSLHNVKITINLPKKNIDKLQAWTHGPLDGQTKVDKKAGRVIMTLDRNPSNTFVETHMIFPKDIVPYSYNHVFKDAKKRIQKQEAKLVKEANRKREQRRRLKSLFTAFVVILGVVYVIVAVFVSPGNKTKPERKYVHSYEIPSVTPEVAYVIDKDVTPNTQAFSAYLMRLAGERRLEIVKSDEDKKDYRIFLKDEKLLDESTFLDYLFTKIGDGTSFSVKEMKKKCRRSKASKRLNKCFESWARTTKDQADELNYKDKKNSAYGITFGICAVVISFLVITAVVFETSFVTLRGAGLLIVLDLVVWAAYVYYCRTHDKYTTEGRKLRYQIRCFKKMLKDIGKFDLKEVGDIILWERILPYAVAFDLADRVIAALKFEFGEKAIEDAWGPNYIFVMSGSDFGRGFSESFSSALSSVSSSASGGSGGFSGGSSGGVGGGSGGGAF</sequence>
<keyword evidence="2" id="KW-1133">Transmembrane helix</keyword>
<evidence type="ECO:0000256" key="1">
    <source>
        <dbReference type="SAM" id="Coils"/>
    </source>
</evidence>
<accession>A0A8B2Z9J4</accession>
<evidence type="ECO:0000313" key="6">
    <source>
        <dbReference type="EMBL" id="RGK48442.1"/>
    </source>
</evidence>
<evidence type="ECO:0000259" key="4">
    <source>
        <dbReference type="Pfam" id="PF09972"/>
    </source>
</evidence>
<dbReference type="InterPro" id="IPR048389">
    <property type="entry name" value="YciQ-like_C"/>
</dbReference>
<proteinExistence type="predicted"/>
<feature type="transmembrane region" description="Helical" evidence="2">
    <location>
        <begin position="259"/>
        <end position="279"/>
    </location>
</feature>
<dbReference type="EMBL" id="QSQR01000001">
    <property type="protein sequence ID" value="RGK48442.1"/>
    <property type="molecule type" value="Genomic_DNA"/>
</dbReference>
<keyword evidence="1" id="KW-0175">Coiled coil</keyword>
<dbReference type="AlphaFoldDB" id="A0A8B2Z9J4"/>
<keyword evidence="2" id="KW-0472">Membrane</keyword>
<organism evidence="6 7">
    <name type="scientific">Ligilactobacillus ruminis</name>
    <dbReference type="NCBI Taxonomy" id="1623"/>
    <lineage>
        <taxon>Bacteria</taxon>
        <taxon>Bacillati</taxon>
        <taxon>Bacillota</taxon>
        <taxon>Bacilli</taxon>
        <taxon>Lactobacillales</taxon>
        <taxon>Lactobacillaceae</taxon>
        <taxon>Ligilactobacillus</taxon>
    </lineage>
</organism>
<evidence type="ECO:0000256" key="2">
    <source>
        <dbReference type="SAM" id="Phobius"/>
    </source>
</evidence>
<dbReference type="Pfam" id="PF09972">
    <property type="entry name" value="DUF2207"/>
    <property type="match status" value="1"/>
</dbReference>